<dbReference type="InterPro" id="IPR007159">
    <property type="entry name" value="SpoVT-AbrB_dom"/>
</dbReference>
<dbReference type="Pfam" id="PF04014">
    <property type="entry name" value="MazE_antitoxin"/>
    <property type="match status" value="1"/>
</dbReference>
<organism evidence="2 4">
    <name type="scientific">Haladaptatus paucihalophilus DX253</name>
    <dbReference type="NCBI Taxonomy" id="797209"/>
    <lineage>
        <taxon>Archaea</taxon>
        <taxon>Methanobacteriati</taxon>
        <taxon>Methanobacteriota</taxon>
        <taxon>Stenosarchaea group</taxon>
        <taxon>Halobacteria</taxon>
        <taxon>Halobacteriales</taxon>
        <taxon>Haladaptataceae</taxon>
        <taxon>Haladaptatus</taxon>
    </lineage>
</organism>
<dbReference type="GO" id="GO:0003677">
    <property type="term" value="F:DNA binding"/>
    <property type="evidence" value="ECO:0007669"/>
    <property type="project" value="InterPro"/>
</dbReference>
<dbReference type="Gene3D" id="1.20.58.220">
    <property type="entry name" value="Phosphate transport system protein phou homolog 2, domain 2"/>
    <property type="match status" value="2"/>
</dbReference>
<evidence type="ECO:0000313" key="2">
    <source>
        <dbReference type="EMBL" id="EFW90180.1"/>
    </source>
</evidence>
<dbReference type="PATRIC" id="fig|797209.4.peg.4186"/>
<dbReference type="SMART" id="SM00966">
    <property type="entry name" value="SpoVT_AbrB"/>
    <property type="match status" value="1"/>
</dbReference>
<dbReference type="Proteomes" id="UP000003751">
    <property type="component" value="Unassembled WGS sequence"/>
</dbReference>
<dbReference type="eggNOG" id="arCOG00318">
    <property type="taxonomic scope" value="Archaea"/>
</dbReference>
<dbReference type="PANTHER" id="PTHR42930:SF6">
    <property type="entry name" value="PHOSPHATE REGULATORY PROTEIN-LIKE PROTEIN"/>
    <property type="match status" value="1"/>
</dbReference>
<dbReference type="EMBL" id="AEMG01000029">
    <property type="protein sequence ID" value="EFW90180.1"/>
    <property type="molecule type" value="Genomic_DNA"/>
</dbReference>
<dbReference type="Proteomes" id="UP000184203">
    <property type="component" value="Unassembled WGS sequence"/>
</dbReference>
<reference evidence="3" key="2">
    <citation type="submission" date="2016-11" db="EMBL/GenBank/DDBJ databases">
        <authorList>
            <person name="Jaros S."/>
            <person name="Januszkiewicz K."/>
            <person name="Wedrychowicz H."/>
        </authorList>
    </citation>
    <scope>NUCLEOTIDE SEQUENCE [LARGE SCALE GENOMIC DNA]</scope>
    <source>
        <strain evidence="3">DX253</strain>
    </source>
</reference>
<dbReference type="InterPro" id="IPR038078">
    <property type="entry name" value="PhoU-like_sf"/>
</dbReference>
<dbReference type="STRING" id="797209.GCA_000376445_03306"/>
<evidence type="ECO:0000259" key="1">
    <source>
        <dbReference type="SMART" id="SM00966"/>
    </source>
</evidence>
<feature type="domain" description="SpoVT-AbrB" evidence="1">
    <location>
        <begin position="8"/>
        <end position="53"/>
    </location>
</feature>
<dbReference type="PANTHER" id="PTHR42930">
    <property type="entry name" value="PHOSPHATE-SPECIFIC TRANSPORT SYSTEM ACCESSORY PROTEIN PHOU"/>
    <property type="match status" value="1"/>
</dbReference>
<accession>E7QZ19</accession>
<dbReference type="EMBL" id="FRAN01000004">
    <property type="protein sequence ID" value="SHL07776.1"/>
    <property type="molecule type" value="Genomic_DNA"/>
</dbReference>
<dbReference type="SUPFAM" id="SSF109755">
    <property type="entry name" value="PhoU-like"/>
    <property type="match status" value="1"/>
</dbReference>
<keyword evidence="5" id="KW-1185">Reference proteome</keyword>
<dbReference type="InterPro" id="IPR028366">
    <property type="entry name" value="PhoU"/>
</dbReference>
<reference evidence="2 4" key="1">
    <citation type="journal article" date="2014" name="ISME J.">
        <title>Trehalose/2-sulfotrehalose biosynthesis and glycine-betaine uptake are widely spread mechanisms for osmoadaptation in the Halobacteriales.</title>
        <authorList>
            <person name="Youssef N.H."/>
            <person name="Savage-Ashlock K.N."/>
            <person name="McCully A.L."/>
            <person name="Luedtke B."/>
            <person name="Shaw E.I."/>
            <person name="Hoff W.D."/>
            <person name="Elshahed M.S."/>
        </authorList>
    </citation>
    <scope>NUCLEOTIDE SEQUENCE [LARGE SCALE GENOMIC DNA]</scope>
    <source>
        <strain evidence="2 4">DX253</strain>
    </source>
</reference>
<reference evidence="5" key="3">
    <citation type="submission" date="2016-11" db="EMBL/GenBank/DDBJ databases">
        <authorList>
            <person name="Varghese N."/>
            <person name="Submissions S."/>
        </authorList>
    </citation>
    <scope>NUCLEOTIDE SEQUENCE [LARGE SCALE GENOMIC DNA]</scope>
    <source>
        <strain evidence="5">DX253</strain>
    </source>
</reference>
<evidence type="ECO:0000313" key="5">
    <source>
        <dbReference type="Proteomes" id="UP000184203"/>
    </source>
</evidence>
<dbReference type="GO" id="GO:0045936">
    <property type="term" value="P:negative regulation of phosphate metabolic process"/>
    <property type="evidence" value="ECO:0007669"/>
    <property type="project" value="InterPro"/>
</dbReference>
<dbReference type="InterPro" id="IPR026022">
    <property type="entry name" value="PhoU_dom"/>
</dbReference>
<evidence type="ECO:0000313" key="4">
    <source>
        <dbReference type="Proteomes" id="UP000003751"/>
    </source>
</evidence>
<dbReference type="Pfam" id="PF01895">
    <property type="entry name" value="PhoU"/>
    <property type="match status" value="1"/>
</dbReference>
<protein>
    <submittedName>
        <fullName evidence="2 3">Phosphate uptake regulator</fullName>
    </submittedName>
</protein>
<proteinExistence type="predicted"/>
<dbReference type="GO" id="GO:0030643">
    <property type="term" value="P:intracellular phosphate ion homeostasis"/>
    <property type="evidence" value="ECO:0007669"/>
    <property type="project" value="InterPro"/>
</dbReference>
<dbReference type="RefSeq" id="WP_007983354.1">
    <property type="nucleotide sequence ID" value="NZ_AEMG01000029.1"/>
</dbReference>
<name>E7QZ19_HALPU</name>
<gene>
    <name evidence="3" type="ORF">SAMN05444342_2942</name>
    <name evidence="2" type="ORF">ZOD2009_21342</name>
</gene>
<dbReference type="OrthoDB" id="40991at2157"/>
<evidence type="ECO:0000313" key="3">
    <source>
        <dbReference type="EMBL" id="SHL07776.1"/>
    </source>
</evidence>
<sequence>METRKVQITGGSTYTVSLPKGWATENEVSEGSALGIYPDEYTLILTPNHRDEALEGHFDGTGCGGDELVRTVIAMYVSGYDVITVETSRITADDRRAIRTATRTLAGFEVIKERDRTFVVQVLFDSSQFSLTNAVGRMHVIALEMLKDAIRALTERDDALARDVIDRDDDVDRLWFVVSRLFRKTLRTPAAVEELGIPREVCFDLFTGARQLERIADHAAKIGQVSVKLDSVPEPVSTSVVELHEEAERIIETATEALLADDRENAVQLANEARHAVSEVDHRGRAIDDHLRDLGPHQAQQLRLSIDSLSRCADYGGNIAEAALQKAAPRP</sequence>
<dbReference type="AlphaFoldDB" id="E7QZ19"/>